<dbReference type="PANTHER" id="PTHR42715:SF10">
    <property type="entry name" value="BETA-GLUCOSIDASE"/>
    <property type="match status" value="1"/>
</dbReference>
<dbReference type="SUPFAM" id="SSF51445">
    <property type="entry name" value="(Trans)glycosidases"/>
    <property type="match status" value="1"/>
</dbReference>
<dbReference type="InterPro" id="IPR019800">
    <property type="entry name" value="Glyco_hydro_3_AS"/>
</dbReference>
<evidence type="ECO:0000256" key="2">
    <source>
        <dbReference type="ARBA" id="ARBA00004987"/>
    </source>
</evidence>
<evidence type="ECO:0000256" key="9">
    <source>
        <dbReference type="ARBA" id="ARBA00023326"/>
    </source>
</evidence>
<dbReference type="SMART" id="SM01217">
    <property type="entry name" value="Fn3_like"/>
    <property type="match status" value="1"/>
</dbReference>
<evidence type="ECO:0000256" key="3">
    <source>
        <dbReference type="ARBA" id="ARBA00005336"/>
    </source>
</evidence>
<keyword evidence="9 10" id="KW-0624">Polysaccharide degradation</keyword>
<evidence type="ECO:0000256" key="1">
    <source>
        <dbReference type="ARBA" id="ARBA00000448"/>
    </source>
</evidence>
<proteinExistence type="inferred from homology"/>
<dbReference type="Proteomes" id="UP000799757">
    <property type="component" value="Unassembled WGS sequence"/>
</dbReference>
<dbReference type="OrthoDB" id="47059at2759"/>
<dbReference type="Gene3D" id="3.40.50.1700">
    <property type="entry name" value="Glycoside hydrolase family 3 C-terminal domain"/>
    <property type="match status" value="1"/>
</dbReference>
<dbReference type="InterPro" id="IPR050288">
    <property type="entry name" value="Cellulose_deg_GH3"/>
</dbReference>
<feature type="domain" description="PA14" evidence="11">
    <location>
        <begin position="419"/>
        <end position="579"/>
    </location>
</feature>
<keyword evidence="7 10" id="KW-0119">Carbohydrate metabolism</keyword>
<dbReference type="InterPro" id="IPR036962">
    <property type="entry name" value="Glyco_hydro_3_N_sf"/>
</dbReference>
<dbReference type="GO" id="GO:0030245">
    <property type="term" value="P:cellulose catabolic process"/>
    <property type="evidence" value="ECO:0007669"/>
    <property type="project" value="UniProtKB-UniPathway"/>
</dbReference>
<comment type="catalytic activity">
    <reaction evidence="1 10">
        <text>Hydrolysis of terminal, non-reducing beta-D-glucosyl residues with release of beta-D-glucose.</text>
        <dbReference type="EC" id="3.2.1.21"/>
    </reaction>
</comment>
<protein>
    <recommendedName>
        <fullName evidence="4 10">beta-glucosidase</fullName>
        <ecNumber evidence="4 10">3.2.1.21</ecNumber>
    </recommendedName>
</protein>
<keyword evidence="6" id="KW-0325">Glycoprotein</keyword>
<accession>A0A6A6XJ76</accession>
<dbReference type="SMART" id="SM00758">
    <property type="entry name" value="PA14"/>
    <property type="match status" value="1"/>
</dbReference>
<keyword evidence="5 10" id="KW-0378">Hydrolase</keyword>
<dbReference type="InterPro" id="IPR002772">
    <property type="entry name" value="Glyco_hydro_3_C"/>
</dbReference>
<dbReference type="AlphaFoldDB" id="A0A6A6XJ76"/>
<dbReference type="InterPro" id="IPR017853">
    <property type="entry name" value="GH"/>
</dbReference>
<evidence type="ECO:0000259" key="11">
    <source>
        <dbReference type="PROSITE" id="PS51820"/>
    </source>
</evidence>
<dbReference type="GO" id="GO:0008422">
    <property type="term" value="F:beta-glucosidase activity"/>
    <property type="evidence" value="ECO:0007669"/>
    <property type="project" value="UniProtKB-EC"/>
</dbReference>
<dbReference type="Pfam" id="PF07691">
    <property type="entry name" value="PA14"/>
    <property type="match status" value="1"/>
</dbReference>
<dbReference type="PRINTS" id="PR00133">
    <property type="entry name" value="GLHYDRLASE3"/>
</dbReference>
<dbReference type="EC" id="3.2.1.21" evidence="4 10"/>
<dbReference type="InterPro" id="IPR037524">
    <property type="entry name" value="PA14/GLEYA"/>
</dbReference>
<keyword evidence="13" id="KW-1185">Reference proteome</keyword>
<dbReference type="Gene3D" id="2.60.40.10">
    <property type="entry name" value="Immunoglobulins"/>
    <property type="match status" value="1"/>
</dbReference>
<evidence type="ECO:0000256" key="6">
    <source>
        <dbReference type="ARBA" id="ARBA00023180"/>
    </source>
</evidence>
<dbReference type="PROSITE" id="PS00775">
    <property type="entry name" value="GLYCOSYL_HYDROL_F3"/>
    <property type="match status" value="1"/>
</dbReference>
<dbReference type="InterPro" id="IPR036881">
    <property type="entry name" value="Glyco_hydro_3_C_sf"/>
</dbReference>
<comment type="similarity">
    <text evidence="3 10">Belongs to the glycosyl hydrolase 3 family.</text>
</comment>
<evidence type="ECO:0000256" key="10">
    <source>
        <dbReference type="RuleBase" id="RU361161"/>
    </source>
</evidence>
<keyword evidence="8 10" id="KW-0326">Glycosidase</keyword>
<comment type="pathway">
    <text evidence="2 10">Glycan metabolism; cellulose degradation.</text>
</comment>
<evidence type="ECO:0000256" key="8">
    <source>
        <dbReference type="ARBA" id="ARBA00023295"/>
    </source>
</evidence>
<dbReference type="Pfam" id="PF00933">
    <property type="entry name" value="Glyco_hydro_3"/>
    <property type="match status" value="1"/>
</dbReference>
<dbReference type="InterPro" id="IPR001764">
    <property type="entry name" value="Glyco_hydro_3_N"/>
</dbReference>
<name>A0A6A6XJ76_9PLEO</name>
<dbReference type="InterPro" id="IPR026891">
    <property type="entry name" value="Fn3-like"/>
</dbReference>
<dbReference type="Gene3D" id="2.60.120.260">
    <property type="entry name" value="Galactose-binding domain-like"/>
    <property type="match status" value="1"/>
</dbReference>
<dbReference type="InterPro" id="IPR013783">
    <property type="entry name" value="Ig-like_fold"/>
</dbReference>
<evidence type="ECO:0000256" key="5">
    <source>
        <dbReference type="ARBA" id="ARBA00022801"/>
    </source>
</evidence>
<reference evidence="12" key="1">
    <citation type="journal article" date="2020" name="Stud. Mycol.">
        <title>101 Dothideomycetes genomes: a test case for predicting lifestyles and emergence of pathogens.</title>
        <authorList>
            <person name="Haridas S."/>
            <person name="Albert R."/>
            <person name="Binder M."/>
            <person name="Bloem J."/>
            <person name="Labutti K."/>
            <person name="Salamov A."/>
            <person name="Andreopoulos B."/>
            <person name="Baker S."/>
            <person name="Barry K."/>
            <person name="Bills G."/>
            <person name="Bluhm B."/>
            <person name="Cannon C."/>
            <person name="Castanera R."/>
            <person name="Culley D."/>
            <person name="Daum C."/>
            <person name="Ezra D."/>
            <person name="Gonzalez J."/>
            <person name="Henrissat B."/>
            <person name="Kuo A."/>
            <person name="Liang C."/>
            <person name="Lipzen A."/>
            <person name="Lutzoni F."/>
            <person name="Magnuson J."/>
            <person name="Mondo S."/>
            <person name="Nolan M."/>
            <person name="Ohm R."/>
            <person name="Pangilinan J."/>
            <person name="Park H.-J."/>
            <person name="Ramirez L."/>
            <person name="Alfaro M."/>
            <person name="Sun H."/>
            <person name="Tritt A."/>
            <person name="Yoshinaga Y."/>
            <person name="Zwiers L.-H."/>
            <person name="Turgeon B."/>
            <person name="Goodwin S."/>
            <person name="Spatafora J."/>
            <person name="Crous P."/>
            <person name="Grigoriev I."/>
        </authorList>
    </citation>
    <scope>NUCLEOTIDE SEQUENCE</scope>
    <source>
        <strain evidence="12">CBS 109.77</strain>
    </source>
</reference>
<dbReference type="Pfam" id="PF01915">
    <property type="entry name" value="Glyco_hydro_3_C"/>
    <property type="match status" value="1"/>
</dbReference>
<dbReference type="UniPathway" id="UPA00696"/>
<evidence type="ECO:0000256" key="7">
    <source>
        <dbReference type="ARBA" id="ARBA00023277"/>
    </source>
</evidence>
<dbReference type="EMBL" id="MU001843">
    <property type="protein sequence ID" value="KAF2795975.1"/>
    <property type="molecule type" value="Genomic_DNA"/>
</dbReference>
<dbReference type="Gene3D" id="3.20.20.300">
    <property type="entry name" value="Glycoside hydrolase, family 3, N-terminal domain"/>
    <property type="match status" value="1"/>
</dbReference>
<dbReference type="InterPro" id="IPR011658">
    <property type="entry name" value="PA14_dom"/>
</dbReference>
<dbReference type="PANTHER" id="PTHR42715">
    <property type="entry name" value="BETA-GLUCOSIDASE"/>
    <property type="match status" value="1"/>
</dbReference>
<sequence>MASNTMATSDRFADLLRHMTLEEKVLLLGGKNMWETESIPRLGIKSLKTTDGPAGVRGAKWTGGTRSTYIPCGVSLGATFDPNMIESIGRILGEEAKSKNAHVLLAPTMNMSRSPLGGRNFENFGEDPFLTGTLATSIVRGIQSQGVGACPKHFVGNEQESRRFNIDEKIDERTLREVYLRPFQMVCEAEPWTFMTAYNKINGEHCDVSKTLIQDILRQEWGFRGIVMSDWGGLNDTVQSLIAGTDLEMPGPPIRRATKLLEAVNAGLVKETDVDLCVERMLQLLEKASCLEQPGQDTDDDVAGDAAAINADEGSADRIEVRLRAKEAAVGGMVLLKNNGILPLSASDIKSLAIIGPNAATPTIGGAGSAVVNPYYISTPFESISAIARAENPDMKISYECGIRTHKMLPLPGDLIKSDSVSGVRLDFFAGHNFKGDVVGSRAWATTQIMMMSDGDIPETLRGKEYSFKVTGTLTAAESGTHSVGICSTGKAKLFIDNVLVVDNSNWTELGEGFMNCGSKERISTIVLEKGHTYAIRIDQVAVPPPIEPHDNTLFHTVSGIRFGLLAPVDEEAMFSAAVKSAQDADVAILVVGHNNGTERESVDRTSLSIPGNTAELVRAISAANKRTIVVNQSACAVDLHAWRETPAALIQAWYQGQETGNAIADVLFGKANPSGKLPITFPIRLEDHGSHKWFPGDVDNDRAEYGEGTLIGYRWFDKHQIQPAWEFGYGGSYTTFALADIKSCGTIGAESGTVVTISVSVTNNGDVAGAEVIQVYASPSAQLAKLGLEAAPTTLVGFKKVFIKAKKSEVVSIEIGRNAVEWYDAKNSLWVVDQGIYKFHVGTSSRNIKGIVDVEVTI</sequence>
<dbReference type="PROSITE" id="PS51820">
    <property type="entry name" value="PA14"/>
    <property type="match status" value="1"/>
</dbReference>
<evidence type="ECO:0000313" key="13">
    <source>
        <dbReference type="Proteomes" id="UP000799757"/>
    </source>
</evidence>
<organism evidence="12 13">
    <name type="scientific">Melanomma pulvis-pyrius CBS 109.77</name>
    <dbReference type="NCBI Taxonomy" id="1314802"/>
    <lineage>
        <taxon>Eukaryota</taxon>
        <taxon>Fungi</taxon>
        <taxon>Dikarya</taxon>
        <taxon>Ascomycota</taxon>
        <taxon>Pezizomycotina</taxon>
        <taxon>Dothideomycetes</taxon>
        <taxon>Pleosporomycetidae</taxon>
        <taxon>Pleosporales</taxon>
        <taxon>Melanommataceae</taxon>
        <taxon>Melanomma</taxon>
    </lineage>
</organism>
<gene>
    <name evidence="12" type="ORF">K505DRAFT_416109</name>
</gene>
<evidence type="ECO:0000256" key="4">
    <source>
        <dbReference type="ARBA" id="ARBA00012744"/>
    </source>
</evidence>
<evidence type="ECO:0000313" key="12">
    <source>
        <dbReference type="EMBL" id="KAF2795975.1"/>
    </source>
</evidence>
<dbReference type="Pfam" id="PF14310">
    <property type="entry name" value="Fn3-like"/>
    <property type="match status" value="1"/>
</dbReference>
<dbReference type="SUPFAM" id="SSF52279">
    <property type="entry name" value="Beta-D-glucan exohydrolase, C-terminal domain"/>
    <property type="match status" value="1"/>
</dbReference>